<sequence length="781" mass="86079">MSSNQRVPEDPNSMPPGAQTYVAYSENGEVTIHGDAVGRDKIVFGTDPETDLKLHLDSLSASIWNDNSFRHTSAIALYVDLLSDAMRPYDTTKPARFYVSELLVTTPRLILTAPRQGGKSLAIAHHSYTLCTNQENSAIPILLDARGDFGAWLSSASDVSVASFSNWLEGYMGLRLRDIRRWKRPPKFMWDHLYLLSPEIQSSVPGLVRSLDQWFDHTEHVITSRPYTGSHANPPGFTYAAILPPNPELARQIVYARNVALEFPTTSVRTKANQTPGELISDNLPQSEVVPEDEVSGYLRDLNMTPAISDGFRTAIPKLAWRLLKAEPIGITYYQAMDILTDGDKEKGAAADLVLSTLARKGFLTQDGQRYRAGNIEIAWSLASDAFERTELFPFITERPASMGELLELCGPQNRDWLAANSRKLFGDTMVVPDRFDHALLRLHLLVSLEELGVSHELIRDELAPAAALAEDLRPEISENHISELESLSRLIARTDTLLAREAAIAFQYLPPQAALVRFPKANGAIEHIDIDMVSGAWTAETPLTLVQFACLVDLLPEQVVREVYTCRPEVWSEATVPMQPVPEHRNDPVVGLTYNGAKLVCLALTQVLSELSDVKITAFLPTMGEWSLLDTGVAPGKELIHGPATPSSPKRPIPVGISGQSTFGISDVYGNVMEWTSTSWGSESLAQPGFASIYEPSGEHDTDDRQSVYRLLRGGSWLFCEGGPTCACVLPPDVPYPDVGMRPFLRIEGPWQDAQDGGRIELKFSELGETGIRGGSSARY</sequence>
<accession>A0ABN2LDQ2</accession>
<organism evidence="2 3">
    <name type="scientific">Nostocoides veronense</name>
    <dbReference type="NCBI Taxonomy" id="330836"/>
    <lineage>
        <taxon>Bacteria</taxon>
        <taxon>Bacillati</taxon>
        <taxon>Actinomycetota</taxon>
        <taxon>Actinomycetes</taxon>
        <taxon>Micrococcales</taxon>
        <taxon>Intrasporangiaceae</taxon>
        <taxon>Nostocoides</taxon>
    </lineage>
</organism>
<protein>
    <recommendedName>
        <fullName evidence="1">Sulfatase-modifying factor enzyme-like domain-containing protein</fullName>
    </recommendedName>
</protein>
<dbReference type="InterPro" id="IPR016187">
    <property type="entry name" value="CTDL_fold"/>
</dbReference>
<dbReference type="Proteomes" id="UP001499938">
    <property type="component" value="Unassembled WGS sequence"/>
</dbReference>
<evidence type="ECO:0000313" key="3">
    <source>
        <dbReference type="Proteomes" id="UP001499938"/>
    </source>
</evidence>
<dbReference type="EMBL" id="BAAAPO010000015">
    <property type="protein sequence ID" value="GAA1785275.1"/>
    <property type="molecule type" value="Genomic_DNA"/>
</dbReference>
<feature type="domain" description="Sulfatase-modifying factor enzyme-like" evidence="1">
    <location>
        <begin position="647"/>
        <end position="721"/>
    </location>
</feature>
<evidence type="ECO:0000313" key="2">
    <source>
        <dbReference type="EMBL" id="GAA1785275.1"/>
    </source>
</evidence>
<dbReference type="InterPro" id="IPR005532">
    <property type="entry name" value="SUMF_dom"/>
</dbReference>
<dbReference type="InterPro" id="IPR042095">
    <property type="entry name" value="SUMF_sf"/>
</dbReference>
<reference evidence="2 3" key="1">
    <citation type="journal article" date="2019" name="Int. J. Syst. Evol. Microbiol.">
        <title>The Global Catalogue of Microorganisms (GCM) 10K type strain sequencing project: providing services to taxonomists for standard genome sequencing and annotation.</title>
        <authorList>
            <consortium name="The Broad Institute Genomics Platform"/>
            <consortium name="The Broad Institute Genome Sequencing Center for Infectious Disease"/>
            <person name="Wu L."/>
            <person name="Ma J."/>
        </authorList>
    </citation>
    <scope>NUCLEOTIDE SEQUENCE [LARGE SCALE GENOMIC DNA]</scope>
    <source>
        <strain evidence="2 3">JCM 15592</strain>
    </source>
</reference>
<dbReference type="SUPFAM" id="SSF56436">
    <property type="entry name" value="C-type lectin-like"/>
    <property type="match status" value="1"/>
</dbReference>
<name>A0ABN2LDQ2_9MICO</name>
<dbReference type="Gene3D" id="3.90.1580.10">
    <property type="entry name" value="paralog of FGE (formylglycine-generating enzyme)"/>
    <property type="match status" value="1"/>
</dbReference>
<dbReference type="Pfam" id="PF03781">
    <property type="entry name" value="FGE-sulfatase"/>
    <property type="match status" value="1"/>
</dbReference>
<proteinExistence type="predicted"/>
<evidence type="ECO:0000259" key="1">
    <source>
        <dbReference type="Pfam" id="PF03781"/>
    </source>
</evidence>
<keyword evidence="3" id="KW-1185">Reference proteome</keyword>
<dbReference type="RefSeq" id="WP_344081686.1">
    <property type="nucleotide sequence ID" value="NZ_BAAAPO010000015.1"/>
</dbReference>
<comment type="caution">
    <text evidence="2">The sequence shown here is derived from an EMBL/GenBank/DDBJ whole genome shotgun (WGS) entry which is preliminary data.</text>
</comment>
<gene>
    <name evidence="2" type="ORF">GCM10009811_08030</name>
</gene>